<name>A0A1J5S024_9ZZZZ</name>
<dbReference type="InterPro" id="IPR022927">
    <property type="entry name" value="RppH"/>
</dbReference>
<dbReference type="InterPro" id="IPR020084">
    <property type="entry name" value="NUDIX_hydrolase_CS"/>
</dbReference>
<dbReference type="InterPro" id="IPR015797">
    <property type="entry name" value="NUDIX_hydrolase-like_dom_sf"/>
</dbReference>
<dbReference type="PROSITE" id="PS00893">
    <property type="entry name" value="NUDIX_BOX"/>
    <property type="match status" value="1"/>
</dbReference>
<dbReference type="SUPFAM" id="SSF55811">
    <property type="entry name" value="Nudix"/>
    <property type="match status" value="1"/>
</dbReference>
<evidence type="ECO:0000256" key="1">
    <source>
        <dbReference type="ARBA" id="ARBA00022801"/>
    </source>
</evidence>
<sequence>MQRPTHYRSGVGIVLFNPDGLIFAGRRLDNRPPPWQMPQGGLDDHESLHQAALRELAEETGTNRAEILAVTADWHRYDYPHMDSTKRARLYRGQQHRWLLLRYTGQDQHIRVDTAKPEFSLWRWMPPQELTRQVVEFKRPVYQAVFAEFAPLIAQSLQNGGATPPRRVLAAHPLI</sequence>
<dbReference type="AlphaFoldDB" id="A0A1J5S024"/>
<dbReference type="GO" id="GO:0019693">
    <property type="term" value="P:ribose phosphate metabolic process"/>
    <property type="evidence" value="ECO:0007669"/>
    <property type="project" value="TreeGrafter"/>
</dbReference>
<gene>
    <name evidence="3" type="primary">rppH_6</name>
    <name evidence="3" type="ORF">GALL_229040</name>
</gene>
<dbReference type="InterPro" id="IPR000086">
    <property type="entry name" value="NUDIX_hydrolase_dom"/>
</dbReference>
<reference evidence="3" key="1">
    <citation type="submission" date="2016-10" db="EMBL/GenBank/DDBJ databases">
        <title>Sequence of Gallionella enrichment culture.</title>
        <authorList>
            <person name="Poehlein A."/>
            <person name="Muehling M."/>
            <person name="Daniel R."/>
        </authorList>
    </citation>
    <scope>NUCLEOTIDE SEQUENCE</scope>
</reference>
<feature type="domain" description="Nudix hydrolase" evidence="2">
    <location>
        <begin position="6"/>
        <end position="147"/>
    </location>
</feature>
<dbReference type="CDD" id="cd03671">
    <property type="entry name" value="NUDIX_Ap4A_hydrolase_plant_like"/>
    <property type="match status" value="1"/>
</dbReference>
<dbReference type="GO" id="GO:0034432">
    <property type="term" value="F:bis(5'-adenosyl)-pentaphosphatase activity"/>
    <property type="evidence" value="ECO:0007669"/>
    <property type="project" value="TreeGrafter"/>
</dbReference>
<evidence type="ECO:0000259" key="2">
    <source>
        <dbReference type="PROSITE" id="PS51462"/>
    </source>
</evidence>
<dbReference type="Gene3D" id="3.90.79.10">
    <property type="entry name" value="Nucleoside Triphosphate Pyrophosphohydrolase"/>
    <property type="match status" value="1"/>
</dbReference>
<dbReference type="GO" id="GO:0008893">
    <property type="term" value="F:guanosine-3',5'-bis(diphosphate) 3'-diphosphatase activity"/>
    <property type="evidence" value="ECO:0007669"/>
    <property type="project" value="TreeGrafter"/>
</dbReference>
<dbReference type="PANTHER" id="PTHR11839:SF22">
    <property type="entry name" value="NUDIX HYDROLASE 26, CHLOROPLASTIC"/>
    <property type="match status" value="1"/>
</dbReference>
<dbReference type="EMBL" id="MLJW01000173">
    <property type="protein sequence ID" value="OIQ95099.1"/>
    <property type="molecule type" value="Genomic_DNA"/>
</dbReference>
<dbReference type="NCBIfam" id="NF001938">
    <property type="entry name" value="PRK00714.1-5"/>
    <property type="match status" value="1"/>
</dbReference>
<dbReference type="GO" id="GO:0006753">
    <property type="term" value="P:nucleoside phosphate metabolic process"/>
    <property type="evidence" value="ECO:0007669"/>
    <property type="project" value="TreeGrafter"/>
</dbReference>
<keyword evidence="1 3" id="KW-0378">Hydrolase</keyword>
<dbReference type="EC" id="3.6.1.-" evidence="3"/>
<dbReference type="PROSITE" id="PS51462">
    <property type="entry name" value="NUDIX"/>
    <property type="match status" value="1"/>
</dbReference>
<comment type="caution">
    <text evidence="3">The sequence shown here is derived from an EMBL/GenBank/DDBJ whole genome shotgun (WGS) entry which is preliminary data.</text>
</comment>
<dbReference type="HAMAP" id="MF_00298">
    <property type="entry name" value="Nudix_RppH"/>
    <property type="match status" value="1"/>
</dbReference>
<proteinExistence type="inferred from homology"/>
<protein>
    <submittedName>
        <fullName evidence="3">RNA pyrophosphohydrolase</fullName>
        <ecNumber evidence="3">3.6.1.-</ecNumber>
    </submittedName>
</protein>
<organism evidence="3">
    <name type="scientific">mine drainage metagenome</name>
    <dbReference type="NCBI Taxonomy" id="410659"/>
    <lineage>
        <taxon>unclassified sequences</taxon>
        <taxon>metagenomes</taxon>
        <taxon>ecological metagenomes</taxon>
    </lineage>
</organism>
<evidence type="ECO:0000313" key="3">
    <source>
        <dbReference type="EMBL" id="OIQ95099.1"/>
    </source>
</evidence>
<accession>A0A1J5S024</accession>
<dbReference type="PANTHER" id="PTHR11839">
    <property type="entry name" value="UDP/ADP-SUGAR PYROPHOSPHATASE"/>
    <property type="match status" value="1"/>
</dbReference>
<dbReference type="Pfam" id="PF00293">
    <property type="entry name" value="NUDIX"/>
    <property type="match status" value="1"/>
</dbReference>